<dbReference type="AlphaFoldDB" id="A0A6A6N3Y9"/>
<evidence type="ECO:0000256" key="11">
    <source>
        <dbReference type="ARBA" id="ARBA00023180"/>
    </source>
</evidence>
<evidence type="ECO:0000256" key="6">
    <source>
        <dbReference type="ARBA" id="ARBA00022729"/>
    </source>
</evidence>
<dbReference type="Pfam" id="PF00560">
    <property type="entry name" value="LRR_1"/>
    <property type="match status" value="5"/>
</dbReference>
<keyword evidence="8" id="KW-1133">Transmembrane helix</keyword>
<keyword evidence="5" id="KW-0812">Transmembrane</keyword>
<dbReference type="GO" id="GO:0005886">
    <property type="term" value="C:plasma membrane"/>
    <property type="evidence" value="ECO:0007669"/>
    <property type="project" value="UniProtKB-SubCell"/>
</dbReference>
<evidence type="ECO:0000256" key="2">
    <source>
        <dbReference type="ARBA" id="ARBA00009592"/>
    </source>
</evidence>
<evidence type="ECO:0000256" key="4">
    <source>
        <dbReference type="ARBA" id="ARBA00022614"/>
    </source>
</evidence>
<dbReference type="PANTHER" id="PTHR27004">
    <property type="entry name" value="RECEPTOR-LIKE PROTEIN 12 ISOFORM X1"/>
    <property type="match status" value="1"/>
</dbReference>
<dbReference type="InterPro" id="IPR003591">
    <property type="entry name" value="Leu-rich_rpt_typical-subtyp"/>
</dbReference>
<comment type="similarity">
    <text evidence="2">Belongs to the RLP family.</text>
</comment>
<evidence type="ECO:0000256" key="10">
    <source>
        <dbReference type="ARBA" id="ARBA00023170"/>
    </source>
</evidence>
<dbReference type="InterPro" id="IPR001611">
    <property type="entry name" value="Leu-rich_rpt"/>
</dbReference>
<evidence type="ECO:0000256" key="5">
    <source>
        <dbReference type="ARBA" id="ARBA00022692"/>
    </source>
</evidence>
<dbReference type="PRINTS" id="PR00019">
    <property type="entry name" value="LEURICHRPT"/>
</dbReference>
<keyword evidence="9" id="KW-0472">Membrane</keyword>
<keyword evidence="11" id="KW-0325">Glycoprotein</keyword>
<keyword evidence="13" id="KW-1185">Reference proteome</keyword>
<reference evidence="12 13" key="1">
    <citation type="journal article" date="2020" name="Mol. Plant">
        <title>The Chromosome-Based Rubber Tree Genome Provides New Insights into Spurge Genome Evolution and Rubber Biosynthesis.</title>
        <authorList>
            <person name="Liu J."/>
            <person name="Shi C."/>
            <person name="Shi C.C."/>
            <person name="Li W."/>
            <person name="Zhang Q.J."/>
            <person name="Zhang Y."/>
            <person name="Li K."/>
            <person name="Lu H.F."/>
            <person name="Shi C."/>
            <person name="Zhu S.T."/>
            <person name="Xiao Z.Y."/>
            <person name="Nan H."/>
            <person name="Yue Y."/>
            <person name="Zhu X.G."/>
            <person name="Wu Y."/>
            <person name="Hong X.N."/>
            <person name="Fan G.Y."/>
            <person name="Tong Y."/>
            <person name="Zhang D."/>
            <person name="Mao C.L."/>
            <person name="Liu Y.L."/>
            <person name="Hao S.J."/>
            <person name="Liu W.Q."/>
            <person name="Lv M.Q."/>
            <person name="Zhang H.B."/>
            <person name="Liu Y."/>
            <person name="Hu-Tang G.R."/>
            <person name="Wang J.P."/>
            <person name="Wang J.H."/>
            <person name="Sun Y.H."/>
            <person name="Ni S.B."/>
            <person name="Chen W.B."/>
            <person name="Zhang X.C."/>
            <person name="Jiao Y.N."/>
            <person name="Eichler E.E."/>
            <person name="Li G.H."/>
            <person name="Liu X."/>
            <person name="Gao L.Z."/>
        </authorList>
    </citation>
    <scope>NUCLEOTIDE SEQUENCE [LARGE SCALE GENOMIC DNA]</scope>
    <source>
        <strain evidence="13">cv. GT1</strain>
        <tissue evidence="12">Leaf</tissue>
    </source>
</reference>
<keyword evidence="7" id="KW-0677">Repeat</keyword>
<comment type="subcellular location">
    <subcellularLocation>
        <location evidence="1">Cell membrane</location>
        <topology evidence="1">Single-pass type I membrane protein</topology>
    </subcellularLocation>
</comment>
<sequence>MFTAIKQSNGGPIPSQLGSFSSLIVLSLSDNFLNATIPTSLFDLRYLDTLLLQCDQLMGHIGQFKHNSLSYIDLSSNKLEGAIPSSVCNHKRLQVLDFSNNSFSGVIPHCLGNFNNYLLVLHLGMNNFQGSIPTSFSRDNSFRYLNFNGNQLGGRIPSSIAHCKNLEILDIGNNKIDDTFPFFLETITQLQVLVLPSNKLHGFLKGAIADCSFYELRILDMSNNSLSGTLPLDYFSSLKAMIVPDQNIGYMEASTASNTYQYFVHMAWKGWGIELIMIQTMFAKIDFSANKFTGTIPWSIGKLESLKQLDLSHNYLTGNISRLLGKLRNLESLDLSSNMLTGKIPIQLVNLIFLSFFRVSHNQLERRIPLGKQLDTFDSSSYEGNSGLCGFSLKKHVMMGKGSP</sequence>
<evidence type="ECO:0000256" key="7">
    <source>
        <dbReference type="ARBA" id="ARBA00022737"/>
    </source>
</evidence>
<dbReference type="InterPro" id="IPR025875">
    <property type="entry name" value="Leu-rich_rpt_4"/>
</dbReference>
<dbReference type="Gene3D" id="3.80.10.10">
    <property type="entry name" value="Ribonuclease Inhibitor"/>
    <property type="match status" value="2"/>
</dbReference>
<comment type="caution">
    <text evidence="12">The sequence shown here is derived from an EMBL/GenBank/DDBJ whole genome shotgun (WGS) entry which is preliminary data.</text>
</comment>
<evidence type="ECO:0000256" key="1">
    <source>
        <dbReference type="ARBA" id="ARBA00004251"/>
    </source>
</evidence>
<evidence type="ECO:0000256" key="9">
    <source>
        <dbReference type="ARBA" id="ARBA00023136"/>
    </source>
</evidence>
<accession>A0A6A6N3Y9</accession>
<evidence type="ECO:0000256" key="3">
    <source>
        <dbReference type="ARBA" id="ARBA00022475"/>
    </source>
</evidence>
<dbReference type="SUPFAM" id="SSF52047">
    <property type="entry name" value="RNI-like"/>
    <property type="match status" value="1"/>
</dbReference>
<keyword evidence="6" id="KW-0732">Signal</keyword>
<dbReference type="EMBL" id="JAAGAX010000003">
    <property type="protein sequence ID" value="KAF2318869.1"/>
    <property type="molecule type" value="Genomic_DNA"/>
</dbReference>
<keyword evidence="3" id="KW-1003">Cell membrane</keyword>
<dbReference type="Proteomes" id="UP000467840">
    <property type="component" value="Chromosome 10"/>
</dbReference>
<keyword evidence="4" id="KW-0433">Leucine-rich repeat</keyword>
<protein>
    <recommendedName>
        <fullName evidence="14">Leucine-rich repeat-containing N-terminal plant-type domain-containing protein</fullName>
    </recommendedName>
</protein>
<dbReference type="FunFam" id="3.80.10.10:FF:000095">
    <property type="entry name" value="LRR receptor-like serine/threonine-protein kinase GSO1"/>
    <property type="match status" value="1"/>
</dbReference>
<evidence type="ECO:0000313" key="13">
    <source>
        <dbReference type="Proteomes" id="UP000467840"/>
    </source>
</evidence>
<dbReference type="Pfam" id="PF12799">
    <property type="entry name" value="LRR_4"/>
    <property type="match status" value="1"/>
</dbReference>
<proteinExistence type="inferred from homology"/>
<dbReference type="SMART" id="SM00369">
    <property type="entry name" value="LRR_TYP"/>
    <property type="match status" value="4"/>
</dbReference>
<organism evidence="12 13">
    <name type="scientific">Hevea brasiliensis</name>
    <name type="common">Para rubber tree</name>
    <name type="synonym">Siphonia brasiliensis</name>
    <dbReference type="NCBI Taxonomy" id="3981"/>
    <lineage>
        <taxon>Eukaryota</taxon>
        <taxon>Viridiplantae</taxon>
        <taxon>Streptophyta</taxon>
        <taxon>Embryophyta</taxon>
        <taxon>Tracheophyta</taxon>
        <taxon>Spermatophyta</taxon>
        <taxon>Magnoliopsida</taxon>
        <taxon>eudicotyledons</taxon>
        <taxon>Gunneridae</taxon>
        <taxon>Pentapetalae</taxon>
        <taxon>rosids</taxon>
        <taxon>fabids</taxon>
        <taxon>Malpighiales</taxon>
        <taxon>Euphorbiaceae</taxon>
        <taxon>Crotonoideae</taxon>
        <taxon>Micrandreae</taxon>
        <taxon>Hevea</taxon>
    </lineage>
</organism>
<dbReference type="InterPro" id="IPR032675">
    <property type="entry name" value="LRR_dom_sf"/>
</dbReference>
<dbReference type="FunFam" id="3.80.10.10:FF:000111">
    <property type="entry name" value="LRR receptor-like serine/threonine-protein kinase ERECTA"/>
    <property type="match status" value="1"/>
</dbReference>
<evidence type="ECO:0000313" key="12">
    <source>
        <dbReference type="EMBL" id="KAF2318869.1"/>
    </source>
</evidence>
<evidence type="ECO:0008006" key="14">
    <source>
        <dbReference type="Google" id="ProtNLM"/>
    </source>
</evidence>
<name>A0A6A6N3Y9_HEVBR</name>
<dbReference type="PROSITE" id="PS51450">
    <property type="entry name" value="LRR"/>
    <property type="match status" value="1"/>
</dbReference>
<gene>
    <name evidence="12" type="ORF">GH714_011300</name>
</gene>
<keyword evidence="10" id="KW-0675">Receptor</keyword>
<evidence type="ECO:0000256" key="8">
    <source>
        <dbReference type="ARBA" id="ARBA00022989"/>
    </source>
</evidence>
<dbReference type="PANTHER" id="PTHR27004:SF411">
    <property type="entry name" value="OS11G0173550 PROTEIN"/>
    <property type="match status" value="1"/>
</dbReference>